<feature type="transmembrane region" description="Helical" evidence="14">
    <location>
        <begin position="397"/>
        <end position="421"/>
    </location>
</feature>
<evidence type="ECO:0000256" key="10">
    <source>
        <dbReference type="ARBA" id="ARBA00023136"/>
    </source>
</evidence>
<evidence type="ECO:0000256" key="6">
    <source>
        <dbReference type="ARBA" id="ARBA00022847"/>
    </source>
</evidence>
<dbReference type="InterPro" id="IPR018212">
    <property type="entry name" value="Na/solute_symporter_CS"/>
</dbReference>
<organism evidence="15 16">
    <name type="scientific">Nesterenkonia cremea</name>
    <dbReference type="NCBI Taxonomy" id="1882340"/>
    <lineage>
        <taxon>Bacteria</taxon>
        <taxon>Bacillati</taxon>
        <taxon>Actinomycetota</taxon>
        <taxon>Actinomycetes</taxon>
        <taxon>Micrococcales</taxon>
        <taxon>Micrococcaceae</taxon>
        <taxon>Nesterenkonia</taxon>
    </lineage>
</organism>
<dbReference type="AlphaFoldDB" id="A0A917ENI1"/>
<comment type="subcellular location">
    <subcellularLocation>
        <location evidence="1 14">Cell membrane</location>
        <topology evidence="1 14">Multi-pass membrane protein</topology>
    </subcellularLocation>
</comment>
<feature type="transmembrane region" description="Helical" evidence="14">
    <location>
        <begin position="68"/>
        <end position="90"/>
    </location>
</feature>
<evidence type="ECO:0000256" key="4">
    <source>
        <dbReference type="ARBA" id="ARBA00022475"/>
    </source>
</evidence>
<dbReference type="NCBIfam" id="TIGR02121">
    <property type="entry name" value="Na_Pro_sym"/>
    <property type="match status" value="1"/>
</dbReference>
<dbReference type="InterPro" id="IPR038377">
    <property type="entry name" value="Na/Glc_symporter_sf"/>
</dbReference>
<evidence type="ECO:0000256" key="12">
    <source>
        <dbReference type="ARBA" id="ARBA00033708"/>
    </source>
</evidence>
<feature type="transmembrane region" description="Helical" evidence="14">
    <location>
        <begin position="195"/>
        <end position="219"/>
    </location>
</feature>
<sequence length="497" mass="52960">MSDQAYLIAALILYFAAMVAIGIYAYRHTTDHEGYLLAGRRLPSWAAALSAGASDMSGWLMMGLPGAIYLAGLIEAWIAVGLTIGAYLNWKIVAPRLRSYTEVAKNSITIPSFFENRLHDRSRLLRIASGVIVLVFFTFYVASMMVAGGEFFRLAFETPYLTGMYIVAGVTLLYTLLGGFLGASLTDVVQGTMMLFALLIVPVIALFSLGGVGEAVSVIEDVDPSRLSLIGGEALTAATVVGVVSALAWGLGYFGQPHVIVRFMALRNPSDAKAARRIGIGWMALSLLGAVAAGLVGVAYFNDTDHSLDNSEHVVLALSQILLHPLIVGLVFAAVLASIMSTVSSQLIVSSSAFVEDIYQVLGRKTSPRRLLLMGRVCVLLVAVVGVLLAMDPGGTILELVAFAWAGFGASFGPAILLSLFWRRLSAWGALAGMVAGAATVFLWSAFGPEVFGAELYEIIPGFAANVLVAVVVSRLTFREDAELEREFDLAVEQAKS</sequence>
<dbReference type="Pfam" id="PF00474">
    <property type="entry name" value="SSF"/>
    <property type="match status" value="1"/>
</dbReference>
<evidence type="ECO:0000256" key="9">
    <source>
        <dbReference type="ARBA" id="ARBA00023065"/>
    </source>
</evidence>
<keyword evidence="4 14" id="KW-1003">Cell membrane</keyword>
<keyword evidence="5 14" id="KW-0812">Transmembrane</keyword>
<evidence type="ECO:0000256" key="3">
    <source>
        <dbReference type="ARBA" id="ARBA00022448"/>
    </source>
</evidence>
<dbReference type="Gene3D" id="1.20.1730.10">
    <property type="entry name" value="Sodium/glucose cotransporter"/>
    <property type="match status" value="1"/>
</dbReference>
<evidence type="ECO:0000256" key="8">
    <source>
        <dbReference type="ARBA" id="ARBA00023053"/>
    </source>
</evidence>
<keyword evidence="14" id="KW-0029">Amino-acid transport</keyword>
<comment type="function">
    <text evidence="14">Catalyzes the sodium-dependent uptake of extracellular L-proline.</text>
</comment>
<dbReference type="PROSITE" id="PS50283">
    <property type="entry name" value="NA_SOLUT_SYMP_3"/>
    <property type="match status" value="1"/>
</dbReference>
<feature type="transmembrane region" description="Helical" evidence="14">
    <location>
        <begin position="162"/>
        <end position="183"/>
    </location>
</feature>
<keyword evidence="3 14" id="KW-0813">Transport</keyword>
<feature type="transmembrane region" description="Helical" evidence="14">
    <location>
        <begin position="321"/>
        <end position="343"/>
    </location>
</feature>
<evidence type="ECO:0000256" key="2">
    <source>
        <dbReference type="ARBA" id="ARBA00006434"/>
    </source>
</evidence>
<dbReference type="InterPro" id="IPR001734">
    <property type="entry name" value="Na/solute_symporter"/>
</dbReference>
<dbReference type="PANTHER" id="PTHR48086">
    <property type="entry name" value="SODIUM/PROLINE SYMPORTER-RELATED"/>
    <property type="match status" value="1"/>
</dbReference>
<keyword evidence="16" id="KW-1185">Reference proteome</keyword>
<dbReference type="CDD" id="cd11475">
    <property type="entry name" value="SLC5sbd_PutP"/>
    <property type="match status" value="1"/>
</dbReference>
<evidence type="ECO:0000313" key="16">
    <source>
        <dbReference type="Proteomes" id="UP000633136"/>
    </source>
</evidence>
<comment type="catalytic activity">
    <reaction evidence="12">
        <text>L-proline(in) + Na(+)(in) = L-proline(out) + Na(+)(out)</text>
        <dbReference type="Rhea" id="RHEA:28967"/>
        <dbReference type="ChEBI" id="CHEBI:29101"/>
        <dbReference type="ChEBI" id="CHEBI:60039"/>
    </reaction>
</comment>
<evidence type="ECO:0000256" key="7">
    <source>
        <dbReference type="ARBA" id="ARBA00022989"/>
    </source>
</evidence>
<keyword evidence="10 14" id="KW-0472">Membrane</keyword>
<dbReference type="InterPro" id="IPR011851">
    <property type="entry name" value="Na/Pro_symporter"/>
</dbReference>
<evidence type="ECO:0000256" key="1">
    <source>
        <dbReference type="ARBA" id="ARBA00004651"/>
    </source>
</evidence>
<comment type="similarity">
    <text evidence="2 13">Belongs to the sodium:solute symporter (SSF) (TC 2.A.21) family.</text>
</comment>
<comment type="caution">
    <text evidence="15">The sequence shown here is derived from an EMBL/GenBank/DDBJ whole genome shotgun (WGS) entry which is preliminary data.</text>
</comment>
<protein>
    <recommendedName>
        <fullName evidence="14">Sodium/proline symporter</fullName>
    </recommendedName>
    <alternativeName>
        <fullName evidence="14">Proline permease</fullName>
    </alternativeName>
</protein>
<dbReference type="GO" id="GO:0005886">
    <property type="term" value="C:plasma membrane"/>
    <property type="evidence" value="ECO:0007669"/>
    <property type="project" value="UniProtKB-SubCell"/>
</dbReference>
<dbReference type="Proteomes" id="UP000633136">
    <property type="component" value="Unassembled WGS sequence"/>
</dbReference>
<evidence type="ECO:0000256" key="5">
    <source>
        <dbReference type="ARBA" id="ARBA00022692"/>
    </source>
</evidence>
<feature type="transmembrane region" description="Helical" evidence="14">
    <location>
        <begin position="124"/>
        <end position="142"/>
    </location>
</feature>
<dbReference type="GO" id="GO:0015193">
    <property type="term" value="F:L-proline transmembrane transporter activity"/>
    <property type="evidence" value="ECO:0007669"/>
    <property type="project" value="TreeGrafter"/>
</dbReference>
<evidence type="ECO:0000313" key="15">
    <source>
        <dbReference type="EMBL" id="GGE60154.1"/>
    </source>
</evidence>
<keyword evidence="9 14" id="KW-0406">Ion transport</keyword>
<dbReference type="GO" id="GO:0031402">
    <property type="term" value="F:sodium ion binding"/>
    <property type="evidence" value="ECO:0007669"/>
    <property type="project" value="UniProtKB-UniRule"/>
</dbReference>
<proteinExistence type="inferred from homology"/>
<feature type="transmembrane region" description="Helical" evidence="14">
    <location>
        <begin position="428"/>
        <end position="447"/>
    </location>
</feature>
<keyword evidence="6 14" id="KW-0769">Symport</keyword>
<gene>
    <name evidence="15" type="primary">putP</name>
    <name evidence="15" type="ORF">GCM10011401_03780</name>
</gene>
<dbReference type="NCBIfam" id="TIGR00813">
    <property type="entry name" value="sss"/>
    <property type="match status" value="1"/>
</dbReference>
<name>A0A917ENI1_9MICC</name>
<feature type="transmembrane region" description="Helical" evidence="14">
    <location>
        <begin position="371"/>
        <end position="391"/>
    </location>
</feature>
<evidence type="ECO:0000256" key="14">
    <source>
        <dbReference type="RuleBase" id="RU366012"/>
    </source>
</evidence>
<feature type="transmembrane region" description="Helical" evidence="14">
    <location>
        <begin position="275"/>
        <end position="301"/>
    </location>
</feature>
<keyword evidence="7 14" id="KW-1133">Transmembrane helix</keyword>
<feature type="transmembrane region" description="Helical" evidence="14">
    <location>
        <begin position="6"/>
        <end position="26"/>
    </location>
</feature>
<dbReference type="GO" id="GO:0005298">
    <property type="term" value="F:proline:sodium symporter activity"/>
    <property type="evidence" value="ECO:0007669"/>
    <property type="project" value="UniProtKB-UniRule"/>
</dbReference>
<feature type="transmembrane region" description="Helical" evidence="14">
    <location>
        <begin position="459"/>
        <end position="478"/>
    </location>
</feature>
<keyword evidence="8 14" id="KW-0915">Sodium</keyword>
<feature type="transmembrane region" description="Helical" evidence="14">
    <location>
        <begin position="234"/>
        <end position="254"/>
    </location>
</feature>
<dbReference type="EMBL" id="BMIS01000001">
    <property type="protein sequence ID" value="GGE60154.1"/>
    <property type="molecule type" value="Genomic_DNA"/>
</dbReference>
<keyword evidence="11 14" id="KW-0739">Sodium transport</keyword>
<accession>A0A917ENI1</accession>
<dbReference type="GO" id="GO:0015824">
    <property type="term" value="P:proline transport"/>
    <property type="evidence" value="ECO:0007669"/>
    <property type="project" value="UniProtKB-UniRule"/>
</dbReference>
<dbReference type="PANTHER" id="PTHR48086:SF3">
    <property type="entry name" value="SODIUM_PROLINE SYMPORTER"/>
    <property type="match status" value="1"/>
</dbReference>
<reference evidence="15" key="1">
    <citation type="journal article" date="2014" name="Int. J. Syst. Evol. Microbiol.">
        <title>Complete genome sequence of Corynebacterium casei LMG S-19264T (=DSM 44701T), isolated from a smear-ripened cheese.</title>
        <authorList>
            <consortium name="US DOE Joint Genome Institute (JGI-PGF)"/>
            <person name="Walter F."/>
            <person name="Albersmeier A."/>
            <person name="Kalinowski J."/>
            <person name="Ruckert C."/>
        </authorList>
    </citation>
    <scope>NUCLEOTIDE SEQUENCE</scope>
    <source>
        <strain evidence="15">CGMCC 1.15388</strain>
    </source>
</reference>
<dbReference type="InterPro" id="IPR050277">
    <property type="entry name" value="Sodium:Solute_Symporter"/>
</dbReference>
<evidence type="ECO:0000256" key="11">
    <source>
        <dbReference type="ARBA" id="ARBA00023201"/>
    </source>
</evidence>
<dbReference type="PROSITE" id="PS00457">
    <property type="entry name" value="NA_SOLUT_SYMP_2"/>
    <property type="match status" value="1"/>
</dbReference>
<evidence type="ECO:0000256" key="13">
    <source>
        <dbReference type="RuleBase" id="RU362091"/>
    </source>
</evidence>
<reference evidence="15" key="2">
    <citation type="submission" date="2020-09" db="EMBL/GenBank/DDBJ databases">
        <authorList>
            <person name="Sun Q."/>
            <person name="Zhou Y."/>
        </authorList>
    </citation>
    <scope>NUCLEOTIDE SEQUENCE</scope>
    <source>
        <strain evidence="15">CGMCC 1.15388</strain>
    </source>
</reference>
<dbReference type="RefSeq" id="WP_188682329.1">
    <property type="nucleotide sequence ID" value="NZ_BMIS01000001.1"/>
</dbReference>